<keyword evidence="4" id="KW-1185">Reference proteome</keyword>
<proteinExistence type="predicted"/>
<feature type="region of interest" description="Disordered" evidence="2">
    <location>
        <begin position="1"/>
        <end position="158"/>
    </location>
</feature>
<dbReference type="GeneID" id="89941690"/>
<accession>A0AAN6YUJ3</accession>
<dbReference type="AlphaFoldDB" id="A0AAN6YUJ3"/>
<evidence type="ECO:0000313" key="3">
    <source>
        <dbReference type="EMBL" id="KAK4114292.1"/>
    </source>
</evidence>
<feature type="compositionally biased region" description="Polar residues" evidence="2">
    <location>
        <begin position="1"/>
        <end position="11"/>
    </location>
</feature>
<dbReference type="RefSeq" id="XP_064671862.1">
    <property type="nucleotide sequence ID" value="XM_064817565.1"/>
</dbReference>
<evidence type="ECO:0000256" key="2">
    <source>
        <dbReference type="SAM" id="MobiDB-lite"/>
    </source>
</evidence>
<feature type="compositionally biased region" description="Polar residues" evidence="2">
    <location>
        <begin position="477"/>
        <end position="486"/>
    </location>
</feature>
<evidence type="ECO:0000256" key="1">
    <source>
        <dbReference type="SAM" id="Coils"/>
    </source>
</evidence>
<feature type="compositionally biased region" description="Gly residues" evidence="2">
    <location>
        <begin position="367"/>
        <end position="377"/>
    </location>
</feature>
<organism evidence="3 4">
    <name type="scientific">Canariomyces notabilis</name>
    <dbReference type="NCBI Taxonomy" id="2074819"/>
    <lineage>
        <taxon>Eukaryota</taxon>
        <taxon>Fungi</taxon>
        <taxon>Dikarya</taxon>
        <taxon>Ascomycota</taxon>
        <taxon>Pezizomycotina</taxon>
        <taxon>Sordariomycetes</taxon>
        <taxon>Sordariomycetidae</taxon>
        <taxon>Sordariales</taxon>
        <taxon>Chaetomiaceae</taxon>
        <taxon>Canariomyces</taxon>
    </lineage>
</organism>
<protein>
    <submittedName>
        <fullName evidence="3">Uncharacterized protein</fullName>
    </submittedName>
</protein>
<feature type="coiled-coil region" evidence="1">
    <location>
        <begin position="291"/>
        <end position="346"/>
    </location>
</feature>
<feature type="compositionally biased region" description="Low complexity" evidence="2">
    <location>
        <begin position="57"/>
        <end position="69"/>
    </location>
</feature>
<feature type="compositionally biased region" description="Acidic residues" evidence="2">
    <location>
        <begin position="415"/>
        <end position="430"/>
    </location>
</feature>
<feature type="compositionally biased region" description="Pro residues" evidence="2">
    <location>
        <begin position="448"/>
        <end position="457"/>
    </location>
</feature>
<gene>
    <name evidence="3" type="ORF">N656DRAFT_796773</name>
</gene>
<reference evidence="3" key="1">
    <citation type="journal article" date="2023" name="Mol. Phylogenet. Evol.">
        <title>Genome-scale phylogeny and comparative genomics of the fungal order Sordariales.</title>
        <authorList>
            <person name="Hensen N."/>
            <person name="Bonometti L."/>
            <person name="Westerberg I."/>
            <person name="Brannstrom I.O."/>
            <person name="Guillou S."/>
            <person name="Cros-Aarteil S."/>
            <person name="Calhoun S."/>
            <person name="Haridas S."/>
            <person name="Kuo A."/>
            <person name="Mondo S."/>
            <person name="Pangilinan J."/>
            <person name="Riley R."/>
            <person name="LaButti K."/>
            <person name="Andreopoulos B."/>
            <person name="Lipzen A."/>
            <person name="Chen C."/>
            <person name="Yan M."/>
            <person name="Daum C."/>
            <person name="Ng V."/>
            <person name="Clum A."/>
            <person name="Steindorff A."/>
            <person name="Ohm R.A."/>
            <person name="Martin F."/>
            <person name="Silar P."/>
            <person name="Natvig D.O."/>
            <person name="Lalanne C."/>
            <person name="Gautier V."/>
            <person name="Ament-Velasquez S.L."/>
            <person name="Kruys A."/>
            <person name="Hutchinson M.I."/>
            <person name="Powell A.J."/>
            <person name="Barry K."/>
            <person name="Miller A.N."/>
            <person name="Grigoriev I.V."/>
            <person name="Debuchy R."/>
            <person name="Gladieux P."/>
            <person name="Hiltunen Thoren M."/>
            <person name="Johannesson H."/>
        </authorList>
    </citation>
    <scope>NUCLEOTIDE SEQUENCE</scope>
    <source>
        <strain evidence="3">CBS 508.74</strain>
    </source>
</reference>
<reference evidence="3" key="2">
    <citation type="submission" date="2023-05" db="EMBL/GenBank/DDBJ databases">
        <authorList>
            <consortium name="Lawrence Berkeley National Laboratory"/>
            <person name="Steindorff A."/>
            <person name="Hensen N."/>
            <person name="Bonometti L."/>
            <person name="Westerberg I."/>
            <person name="Brannstrom I.O."/>
            <person name="Guillou S."/>
            <person name="Cros-Aarteil S."/>
            <person name="Calhoun S."/>
            <person name="Haridas S."/>
            <person name="Kuo A."/>
            <person name="Mondo S."/>
            <person name="Pangilinan J."/>
            <person name="Riley R."/>
            <person name="Labutti K."/>
            <person name="Andreopoulos B."/>
            <person name="Lipzen A."/>
            <person name="Chen C."/>
            <person name="Yanf M."/>
            <person name="Daum C."/>
            <person name="Ng V."/>
            <person name="Clum A."/>
            <person name="Ohm R."/>
            <person name="Martin F."/>
            <person name="Silar P."/>
            <person name="Natvig D."/>
            <person name="Lalanne C."/>
            <person name="Gautier V."/>
            <person name="Ament-Velasquez S.L."/>
            <person name="Kruys A."/>
            <person name="Hutchinson M.I."/>
            <person name="Powell A.J."/>
            <person name="Barry K."/>
            <person name="Miller A.N."/>
            <person name="Grigoriev I.V."/>
            <person name="Debuchy R."/>
            <person name="Gladieux P."/>
            <person name="Thoren M.H."/>
            <person name="Johannesson H."/>
        </authorList>
    </citation>
    <scope>NUCLEOTIDE SEQUENCE</scope>
    <source>
        <strain evidence="3">CBS 508.74</strain>
    </source>
</reference>
<comment type="caution">
    <text evidence="3">The sequence shown here is derived from an EMBL/GenBank/DDBJ whole genome shotgun (WGS) entry which is preliminary data.</text>
</comment>
<dbReference type="Proteomes" id="UP001302812">
    <property type="component" value="Unassembled WGS sequence"/>
</dbReference>
<dbReference type="EMBL" id="MU853337">
    <property type="protein sequence ID" value="KAK4114292.1"/>
    <property type="molecule type" value="Genomic_DNA"/>
</dbReference>
<evidence type="ECO:0000313" key="4">
    <source>
        <dbReference type="Proteomes" id="UP001302812"/>
    </source>
</evidence>
<name>A0AAN6YUJ3_9PEZI</name>
<feature type="compositionally biased region" description="Polar residues" evidence="2">
    <location>
        <begin position="194"/>
        <end position="207"/>
    </location>
</feature>
<feature type="compositionally biased region" description="Basic residues" evidence="2">
    <location>
        <begin position="392"/>
        <end position="404"/>
    </location>
</feature>
<sequence>MLSDSRASPQLESCPVPARLQTSPSEAAIPDYGYVSPRQQSERCAVTPDSSFQPPSRQQQRQQQQQTQQHGLNAPHPSLSPLSEYHSGYTDDDLGAPSPSTSPFPRANHLRQNSFPNLLPLALRSRTPSPTRKTHQRYPSEQMPFTGDGRSNGRAWAGDNSLRGGAGGLVGWLSGNGATPSDATPPKLRRGTASELSTPKSSNTTTAASRFMSALSSRFTPTTIPTKPTIADAPIDDELFNLDIEAALFPQGTRSSDRDPFSPAAFKNLHMNAAGLLRKFQTAYRERVVALNEIQAERSAQRDELEEAETRAAHLKMQLEGMARKAQENERAMKALVEELAAERRAREEERRGAAAAAAAMLSPVDRGGGGGGGEGGSMVSEDLGVDEDRKRRPRRGDRSHRQSWKSGASGATCCEDDDFDDSDENESAESESVFSRCRSPALTTGTLPPPQPPQPLTPIDGPTRTAAPRPRGVNTAPKQKSGQQMSAFQKIIKGLSGDTEENAGVNGCANCQGQDASVAWNTVSLLRDENKHLKGRVGELEVAVEGALDLVNGIGL</sequence>
<keyword evidence="1" id="KW-0175">Coiled coil</keyword>
<feature type="region of interest" description="Disordered" evidence="2">
    <location>
        <begin position="355"/>
        <end position="486"/>
    </location>
</feature>
<feature type="region of interest" description="Disordered" evidence="2">
    <location>
        <begin position="173"/>
        <end position="207"/>
    </location>
</feature>